<dbReference type="OrthoDB" id="5469178at2"/>
<dbReference type="Pfam" id="PF02518">
    <property type="entry name" value="HATPase_c"/>
    <property type="match status" value="1"/>
</dbReference>
<dbReference type="EC" id="2.7.13.3" evidence="2"/>
<comment type="catalytic activity">
    <reaction evidence="1">
        <text>ATP + protein L-histidine = ADP + protein N-phospho-L-histidine.</text>
        <dbReference type="EC" id="2.7.13.3"/>
    </reaction>
</comment>
<keyword evidence="5" id="KW-0418">Kinase</keyword>
<dbReference type="EMBL" id="FQVB01000011">
    <property type="protein sequence ID" value="SHF09682.1"/>
    <property type="molecule type" value="Genomic_DNA"/>
</dbReference>
<name>A0A1M4YW09_9BACT</name>
<dbReference type="SMART" id="SM00387">
    <property type="entry name" value="HATPase_c"/>
    <property type="match status" value="1"/>
</dbReference>
<dbReference type="InterPro" id="IPR036890">
    <property type="entry name" value="HATPase_C_sf"/>
</dbReference>
<dbReference type="InterPro" id="IPR005467">
    <property type="entry name" value="His_kinase_dom"/>
</dbReference>
<evidence type="ECO:0000256" key="1">
    <source>
        <dbReference type="ARBA" id="ARBA00000085"/>
    </source>
</evidence>
<evidence type="ECO:0000313" key="5">
    <source>
        <dbReference type="EMBL" id="SHF09682.1"/>
    </source>
</evidence>
<dbReference type="PANTHER" id="PTHR43547">
    <property type="entry name" value="TWO-COMPONENT HISTIDINE KINASE"/>
    <property type="match status" value="1"/>
</dbReference>
<dbReference type="GO" id="GO:0000155">
    <property type="term" value="F:phosphorelay sensor kinase activity"/>
    <property type="evidence" value="ECO:0007669"/>
    <property type="project" value="TreeGrafter"/>
</dbReference>
<dbReference type="InterPro" id="IPR004358">
    <property type="entry name" value="Sig_transdc_His_kin-like_C"/>
</dbReference>
<evidence type="ECO:0000259" key="4">
    <source>
        <dbReference type="PROSITE" id="PS50109"/>
    </source>
</evidence>
<dbReference type="AlphaFoldDB" id="A0A1M4YW09"/>
<feature type="domain" description="Histidine kinase" evidence="4">
    <location>
        <begin position="296"/>
        <end position="456"/>
    </location>
</feature>
<accession>A0A1M4YW09</accession>
<dbReference type="RefSeq" id="WP_073038151.1">
    <property type="nucleotide sequence ID" value="NZ_FQVB01000011.1"/>
</dbReference>
<keyword evidence="5" id="KW-0808">Transferase</keyword>
<organism evidence="5 6">
    <name type="scientific">Desulfacinum infernum DSM 9756</name>
    <dbReference type="NCBI Taxonomy" id="1121391"/>
    <lineage>
        <taxon>Bacteria</taxon>
        <taxon>Pseudomonadati</taxon>
        <taxon>Thermodesulfobacteriota</taxon>
        <taxon>Syntrophobacteria</taxon>
        <taxon>Syntrophobacterales</taxon>
        <taxon>Syntrophobacteraceae</taxon>
        <taxon>Desulfacinum</taxon>
    </lineage>
</organism>
<dbReference type="SUPFAM" id="SSF55874">
    <property type="entry name" value="ATPase domain of HSP90 chaperone/DNA topoisomerase II/histidine kinase"/>
    <property type="match status" value="1"/>
</dbReference>
<dbReference type="PRINTS" id="PR00344">
    <property type="entry name" value="BCTRLSENSOR"/>
</dbReference>
<dbReference type="Gene3D" id="3.30.565.10">
    <property type="entry name" value="Histidine kinase-like ATPase, C-terminal domain"/>
    <property type="match status" value="1"/>
</dbReference>
<keyword evidence="3" id="KW-0597">Phosphoprotein</keyword>
<proteinExistence type="predicted"/>
<dbReference type="STRING" id="1121391.SAMN02745206_01320"/>
<dbReference type="InterPro" id="IPR003594">
    <property type="entry name" value="HATPase_dom"/>
</dbReference>
<evidence type="ECO:0000256" key="3">
    <source>
        <dbReference type="ARBA" id="ARBA00022553"/>
    </source>
</evidence>
<evidence type="ECO:0000313" key="6">
    <source>
        <dbReference type="Proteomes" id="UP000184076"/>
    </source>
</evidence>
<sequence length="464" mass="54667">MSKDTLQDIRQRVREKKEAYQRYNFERLQEEAFATFFDLAQEYTSLENLYLLCVAVPKEFFDLESRLYVYNRKSGRLERVSTSTDGLITNPEERLRFSLPVPAEIQESEDAVLFPIRGNRALTQWLPFSSRGDLLGLFEVFPKEKVDDKGRFFLEKLANRIGYNLHQKLLIQQNLEHIKFINQLVADIEHNVISPNLYYRLFIRRLEKSLDNYKEIQERMRDLILFTQTQDEDLCRELCEIYHMLSTENETLEEESRALTKHYEHTSLFLETLLRRDHFEKGTYVLRKQPCNFKTEIIEPLLERYRPVFEKRGIVVDNRLEEIPDEEVILFVDKGLISQVFDNLFSNAVKYARAVEDSRGQKVKLISYNRKILKNHFGDGIHGVRFNIFTTGEPLDPEEARRLFEEGYRASNVGQERGTGHGLHFVKNVVEIHGGQVGCEPKKFGNEFYFILPLKEETPLEDLS</sequence>
<dbReference type="PROSITE" id="PS50109">
    <property type="entry name" value="HIS_KIN"/>
    <property type="match status" value="1"/>
</dbReference>
<gene>
    <name evidence="5" type="ORF">SAMN02745206_01320</name>
</gene>
<keyword evidence="6" id="KW-1185">Reference proteome</keyword>
<evidence type="ECO:0000256" key="2">
    <source>
        <dbReference type="ARBA" id="ARBA00012438"/>
    </source>
</evidence>
<dbReference type="PANTHER" id="PTHR43547:SF2">
    <property type="entry name" value="HYBRID SIGNAL TRANSDUCTION HISTIDINE KINASE C"/>
    <property type="match status" value="1"/>
</dbReference>
<dbReference type="Proteomes" id="UP000184076">
    <property type="component" value="Unassembled WGS sequence"/>
</dbReference>
<protein>
    <recommendedName>
        <fullName evidence="2">histidine kinase</fullName>
        <ecNumber evidence="2">2.7.13.3</ecNumber>
    </recommendedName>
</protein>
<reference evidence="6" key="1">
    <citation type="submission" date="2016-11" db="EMBL/GenBank/DDBJ databases">
        <authorList>
            <person name="Varghese N."/>
            <person name="Submissions S."/>
        </authorList>
    </citation>
    <scope>NUCLEOTIDE SEQUENCE [LARGE SCALE GENOMIC DNA]</scope>
    <source>
        <strain evidence="6">DSM 9756</strain>
    </source>
</reference>